<dbReference type="Proteomes" id="UP000244173">
    <property type="component" value="Chromosome"/>
</dbReference>
<dbReference type="KEGG" id="maer:DAI18_12730"/>
<sequence>MNICNATHFNLHLLAPAVCAMTHRQRFRVRRIFGGPDPAQDDRPRTPEKRTHHGQSRHAAAPCHPRHAGAAITRRTGIRPSGTGQDAAGSPPGAQHPAEPQHQSGTQVILLRRRPFAAHWSLSSAGMMMMLIRHALPADNARARDIVRHSLQAFAIEAEFDGLDQAIGALGREDSPNAIELVAEWRQQVCACLAIQEVSHGCGKLSGFHADAACRGHGIGRALLSRAIDEARQRGLSRLILDTCADMHAAIRLYQSLGWQRIADPSPDAGADRSYELTL</sequence>
<dbReference type="PANTHER" id="PTHR13947:SF37">
    <property type="entry name" value="LD18367P"/>
    <property type="match status" value="1"/>
</dbReference>
<protein>
    <recommendedName>
        <fullName evidence="3">N-acetyltransferase domain-containing protein</fullName>
    </recommendedName>
</protein>
<feature type="domain" description="N-acetyltransferase" evidence="3">
    <location>
        <begin position="130"/>
        <end position="279"/>
    </location>
</feature>
<evidence type="ECO:0000256" key="1">
    <source>
        <dbReference type="ARBA" id="ARBA00022679"/>
    </source>
</evidence>
<dbReference type="EMBL" id="CP028519">
    <property type="protein sequence ID" value="AVY94806.1"/>
    <property type="molecule type" value="Genomic_DNA"/>
</dbReference>
<dbReference type="Gene3D" id="3.40.630.30">
    <property type="match status" value="1"/>
</dbReference>
<feature type="compositionally biased region" description="Basic and acidic residues" evidence="2">
    <location>
        <begin position="40"/>
        <end position="49"/>
    </location>
</feature>
<dbReference type="Pfam" id="PF00583">
    <property type="entry name" value="Acetyltransf_1"/>
    <property type="match status" value="1"/>
</dbReference>
<keyword evidence="5" id="KW-1185">Reference proteome</keyword>
<dbReference type="InterPro" id="IPR050769">
    <property type="entry name" value="NAT_camello-type"/>
</dbReference>
<feature type="compositionally biased region" description="Low complexity" evidence="2">
    <location>
        <begin position="57"/>
        <end position="71"/>
    </location>
</feature>
<feature type="region of interest" description="Disordered" evidence="2">
    <location>
        <begin position="32"/>
        <end position="104"/>
    </location>
</feature>
<accession>A0A2S0PBR2</accession>
<keyword evidence="1" id="KW-0808">Transferase</keyword>
<gene>
    <name evidence="4" type="ORF">DAI18_12730</name>
</gene>
<organism evidence="4 5">
    <name type="scientific">Microvirgula aerodenitrificans</name>
    <dbReference type="NCBI Taxonomy" id="57480"/>
    <lineage>
        <taxon>Bacteria</taxon>
        <taxon>Pseudomonadati</taxon>
        <taxon>Pseudomonadota</taxon>
        <taxon>Betaproteobacteria</taxon>
        <taxon>Neisseriales</taxon>
        <taxon>Aquaspirillaceae</taxon>
        <taxon>Microvirgula</taxon>
    </lineage>
</organism>
<dbReference type="PANTHER" id="PTHR13947">
    <property type="entry name" value="GNAT FAMILY N-ACETYLTRANSFERASE"/>
    <property type="match status" value="1"/>
</dbReference>
<dbReference type="SUPFAM" id="SSF55729">
    <property type="entry name" value="Acyl-CoA N-acyltransferases (Nat)"/>
    <property type="match status" value="1"/>
</dbReference>
<dbReference type="PROSITE" id="PS51186">
    <property type="entry name" value="GNAT"/>
    <property type="match status" value="1"/>
</dbReference>
<name>A0A2S0PBR2_9NEIS</name>
<dbReference type="STRING" id="1122240.GCA_000620105_01782"/>
<evidence type="ECO:0000256" key="2">
    <source>
        <dbReference type="SAM" id="MobiDB-lite"/>
    </source>
</evidence>
<evidence type="ECO:0000313" key="4">
    <source>
        <dbReference type="EMBL" id="AVY94806.1"/>
    </source>
</evidence>
<evidence type="ECO:0000313" key="5">
    <source>
        <dbReference type="Proteomes" id="UP000244173"/>
    </source>
</evidence>
<dbReference type="AlphaFoldDB" id="A0A2S0PBR2"/>
<dbReference type="InterPro" id="IPR000182">
    <property type="entry name" value="GNAT_dom"/>
</dbReference>
<dbReference type="InterPro" id="IPR016181">
    <property type="entry name" value="Acyl_CoA_acyltransferase"/>
</dbReference>
<proteinExistence type="predicted"/>
<dbReference type="GO" id="GO:0008080">
    <property type="term" value="F:N-acetyltransferase activity"/>
    <property type="evidence" value="ECO:0007669"/>
    <property type="project" value="InterPro"/>
</dbReference>
<evidence type="ECO:0000259" key="3">
    <source>
        <dbReference type="PROSITE" id="PS51186"/>
    </source>
</evidence>
<dbReference type="CDD" id="cd04301">
    <property type="entry name" value="NAT_SF"/>
    <property type="match status" value="1"/>
</dbReference>
<reference evidence="4 5" key="1">
    <citation type="submission" date="2018-04" db="EMBL/GenBank/DDBJ databases">
        <title>Denitrifier Microvirgula.</title>
        <authorList>
            <person name="Anderson E."/>
            <person name="Jang J."/>
            <person name="Ishii S."/>
        </authorList>
    </citation>
    <scope>NUCLEOTIDE SEQUENCE [LARGE SCALE GENOMIC DNA]</scope>
    <source>
        <strain evidence="4 5">BE2.4</strain>
    </source>
</reference>